<reference evidence="11" key="1">
    <citation type="journal article" date="2019" name="Int. J. Syst. Evol. Microbiol.">
        <title>The Global Catalogue of Microorganisms (GCM) 10K type strain sequencing project: providing services to taxonomists for standard genome sequencing and annotation.</title>
        <authorList>
            <consortium name="The Broad Institute Genomics Platform"/>
            <consortium name="The Broad Institute Genome Sequencing Center for Infectious Disease"/>
            <person name="Wu L."/>
            <person name="Ma J."/>
        </authorList>
    </citation>
    <scope>NUCLEOTIDE SEQUENCE [LARGE SCALE GENOMIC DNA]</scope>
    <source>
        <strain evidence="11">KACC 14058</strain>
    </source>
</reference>
<dbReference type="InterPro" id="IPR016195">
    <property type="entry name" value="Pol/histidinol_Pase-like"/>
</dbReference>
<dbReference type="InterPro" id="IPR004013">
    <property type="entry name" value="PHP_dom"/>
</dbReference>
<dbReference type="EMBL" id="JBHSDV010000001">
    <property type="protein sequence ID" value="MFC4387559.1"/>
    <property type="molecule type" value="Genomic_DNA"/>
</dbReference>
<evidence type="ECO:0000313" key="10">
    <source>
        <dbReference type="EMBL" id="MFC4387559.1"/>
    </source>
</evidence>
<keyword evidence="6 8" id="KW-0368">Histidine biosynthesis</keyword>
<comment type="similarity">
    <text evidence="2 8">Belongs to the PHP hydrolase family. HisK subfamily.</text>
</comment>
<evidence type="ECO:0000256" key="2">
    <source>
        <dbReference type="ARBA" id="ARBA00009152"/>
    </source>
</evidence>
<dbReference type="Pfam" id="PF02811">
    <property type="entry name" value="PHP"/>
    <property type="match status" value="1"/>
</dbReference>
<keyword evidence="4 8" id="KW-0028">Amino-acid biosynthesis</keyword>
<dbReference type="PANTHER" id="PTHR21039:SF0">
    <property type="entry name" value="HISTIDINOL-PHOSPHATASE"/>
    <property type="match status" value="1"/>
</dbReference>
<evidence type="ECO:0000256" key="8">
    <source>
        <dbReference type="RuleBase" id="RU366003"/>
    </source>
</evidence>
<dbReference type="CDD" id="cd12110">
    <property type="entry name" value="PHP_HisPPase_Hisj_like"/>
    <property type="match status" value="1"/>
</dbReference>
<dbReference type="EC" id="3.1.3.15" evidence="3 8"/>
<evidence type="ECO:0000256" key="1">
    <source>
        <dbReference type="ARBA" id="ARBA00004970"/>
    </source>
</evidence>
<evidence type="ECO:0000259" key="9">
    <source>
        <dbReference type="Pfam" id="PF02811"/>
    </source>
</evidence>
<keyword evidence="11" id="KW-1185">Reference proteome</keyword>
<accession>A0ABV8VV27</accession>
<gene>
    <name evidence="10" type="primary">hisJ</name>
    <name evidence="10" type="ORF">ACFOZ1_06995</name>
</gene>
<evidence type="ECO:0000256" key="3">
    <source>
        <dbReference type="ARBA" id="ARBA00013085"/>
    </source>
</evidence>
<evidence type="ECO:0000256" key="6">
    <source>
        <dbReference type="ARBA" id="ARBA00023102"/>
    </source>
</evidence>
<evidence type="ECO:0000256" key="4">
    <source>
        <dbReference type="ARBA" id="ARBA00022605"/>
    </source>
</evidence>
<sequence>MTVIGDYHIHTNFCPHGSNDLMEQYIKKALSLNLKEITFTEHAPLPVGFVDPTPNHDSAMSWNDLEEYIQTINHLKQLYQKKLKINLGFEVDYIEGYEKQTKAFLDQYGEHIDDAILSVHMLQTPNKEYVCIDYSREMFGNIIDTFGSVDSIYEKYYQTIEKAIQCNLGKYKPKRLGHLTLIEKFHLIYPAKNNYNEKMDEILMQIEAKHMELDLNSAGLFKEDCREIYPNISIINKAIKRNIPLVPGSDSHASNGLTKGFDQFPNTIPLSEPTYLD</sequence>
<feature type="domain" description="PHP" evidence="9">
    <location>
        <begin position="6"/>
        <end position="217"/>
    </location>
</feature>
<comment type="pathway">
    <text evidence="1 8">Amino-acid biosynthesis; L-histidine biosynthesis; L-histidine from 5-phospho-alpha-D-ribose 1-diphosphate: step 8/9.</text>
</comment>
<dbReference type="Proteomes" id="UP001595880">
    <property type="component" value="Unassembled WGS sequence"/>
</dbReference>
<dbReference type="PANTHER" id="PTHR21039">
    <property type="entry name" value="HISTIDINOL PHOSPHATASE-RELATED"/>
    <property type="match status" value="1"/>
</dbReference>
<evidence type="ECO:0000256" key="5">
    <source>
        <dbReference type="ARBA" id="ARBA00022801"/>
    </source>
</evidence>
<dbReference type="InterPro" id="IPR010140">
    <property type="entry name" value="Histidinol_P_phosphatase_HisJ"/>
</dbReference>
<dbReference type="Gene3D" id="3.20.20.140">
    <property type="entry name" value="Metal-dependent hydrolases"/>
    <property type="match status" value="1"/>
</dbReference>
<dbReference type="NCBIfam" id="TIGR01856">
    <property type="entry name" value="hisJ_fam"/>
    <property type="match status" value="1"/>
</dbReference>
<name>A0ABV8VV27_9BACI</name>
<proteinExistence type="inferred from homology"/>
<dbReference type="NCBIfam" id="NF005996">
    <property type="entry name" value="PRK08123.1"/>
    <property type="match status" value="1"/>
</dbReference>
<dbReference type="GO" id="GO:0004401">
    <property type="term" value="F:histidinol-phosphatase activity"/>
    <property type="evidence" value="ECO:0007669"/>
    <property type="project" value="UniProtKB-EC"/>
</dbReference>
<keyword evidence="5 8" id="KW-0378">Hydrolase</keyword>
<comment type="caution">
    <text evidence="10">The sequence shown here is derived from an EMBL/GenBank/DDBJ whole genome shotgun (WGS) entry which is preliminary data.</text>
</comment>
<organism evidence="10 11">
    <name type="scientific">Gracilibacillus marinus</name>
    <dbReference type="NCBI Taxonomy" id="630535"/>
    <lineage>
        <taxon>Bacteria</taxon>
        <taxon>Bacillati</taxon>
        <taxon>Bacillota</taxon>
        <taxon>Bacilli</taxon>
        <taxon>Bacillales</taxon>
        <taxon>Bacillaceae</taxon>
        <taxon>Gracilibacillus</taxon>
    </lineage>
</organism>
<comment type="catalytic activity">
    <reaction evidence="7 8">
        <text>L-histidinol phosphate + H2O = L-histidinol + phosphate</text>
        <dbReference type="Rhea" id="RHEA:14465"/>
        <dbReference type="ChEBI" id="CHEBI:15377"/>
        <dbReference type="ChEBI" id="CHEBI:43474"/>
        <dbReference type="ChEBI" id="CHEBI:57699"/>
        <dbReference type="ChEBI" id="CHEBI:57980"/>
        <dbReference type="EC" id="3.1.3.15"/>
    </reaction>
</comment>
<evidence type="ECO:0000313" key="11">
    <source>
        <dbReference type="Proteomes" id="UP001595880"/>
    </source>
</evidence>
<dbReference type="RefSeq" id="WP_390197561.1">
    <property type="nucleotide sequence ID" value="NZ_JBHSDV010000001.1"/>
</dbReference>
<evidence type="ECO:0000256" key="7">
    <source>
        <dbReference type="ARBA" id="ARBA00049158"/>
    </source>
</evidence>
<protein>
    <recommendedName>
        <fullName evidence="3 8">Histidinol-phosphatase</fullName>
        <shortName evidence="8">HolPase</shortName>
        <ecNumber evidence="3 8">3.1.3.15</ecNumber>
    </recommendedName>
</protein>
<dbReference type="SUPFAM" id="SSF89550">
    <property type="entry name" value="PHP domain-like"/>
    <property type="match status" value="1"/>
</dbReference>